<proteinExistence type="predicted"/>
<dbReference type="GO" id="GO:0004803">
    <property type="term" value="F:transposase activity"/>
    <property type="evidence" value="ECO:0007669"/>
    <property type="project" value="InterPro"/>
</dbReference>
<dbReference type="GO" id="GO:0006313">
    <property type="term" value="P:DNA transposition"/>
    <property type="evidence" value="ECO:0007669"/>
    <property type="project" value="InterPro"/>
</dbReference>
<dbReference type="NCBIfam" id="NF047646">
    <property type="entry name" value="REP_Tyr_transpos"/>
    <property type="match status" value="1"/>
</dbReference>
<dbReference type="OrthoDB" id="9794403at2"/>
<reference evidence="2 4" key="1">
    <citation type="submission" date="2015-11" db="EMBL/GenBank/DDBJ databases">
        <title>Genomic analysis of 38 Legionella species identifies large and diverse effector repertoires.</title>
        <authorList>
            <person name="Burstein D."/>
            <person name="Amaro F."/>
            <person name="Zusman T."/>
            <person name="Lifshitz Z."/>
            <person name="Cohen O."/>
            <person name="Gilbert J.A."/>
            <person name="Pupko T."/>
            <person name="Shuman H.A."/>
            <person name="Segal G."/>
        </authorList>
    </citation>
    <scope>NUCLEOTIDE SEQUENCE [LARGE SCALE GENOMIC DNA]</scope>
    <source>
        <strain evidence="2 4">SC-18-C9</strain>
    </source>
</reference>
<evidence type="ECO:0000313" key="5">
    <source>
        <dbReference type="Proteomes" id="UP000255110"/>
    </source>
</evidence>
<dbReference type="GO" id="GO:0043565">
    <property type="term" value="F:sequence-specific DNA binding"/>
    <property type="evidence" value="ECO:0007669"/>
    <property type="project" value="TreeGrafter"/>
</dbReference>
<gene>
    <name evidence="2" type="ORF">Lstg_3225</name>
    <name evidence="3" type="ORF">NCTC11991_02491</name>
</gene>
<sequence>MRSYRRVLIPNASYFFTINLQDRRSNLLLHRIDALRAAFKTVQMRHPFYLDAIVILPDHYHMIMTLPEGDMNYSIRISLIKSAFSRQIDLGEKISQSRKNKRERGIWQRRYWEHVITNSKDYEHHVNYIHFNPVKHGYVVTPSDWRYSSIHRFISQGILKKDWACNDVFGQLRLGE</sequence>
<evidence type="ECO:0000313" key="4">
    <source>
        <dbReference type="Proteomes" id="UP000054820"/>
    </source>
</evidence>
<accession>A0A378LIE9</accession>
<dbReference type="EMBL" id="UGOY01000001">
    <property type="protein sequence ID" value="STY23881.1"/>
    <property type="molecule type" value="Genomic_DNA"/>
</dbReference>
<dbReference type="PANTHER" id="PTHR36966:SF1">
    <property type="entry name" value="REP-ASSOCIATED TYROSINE TRANSPOSASE"/>
    <property type="match status" value="1"/>
</dbReference>
<reference evidence="3 5" key="2">
    <citation type="submission" date="2018-06" db="EMBL/GenBank/DDBJ databases">
        <authorList>
            <consortium name="Pathogen Informatics"/>
            <person name="Doyle S."/>
        </authorList>
    </citation>
    <scope>NUCLEOTIDE SEQUENCE [LARGE SCALE GENOMIC DNA]</scope>
    <source>
        <strain evidence="3 5">NCTC11991</strain>
    </source>
</reference>
<dbReference type="Proteomes" id="UP000255110">
    <property type="component" value="Unassembled WGS sequence"/>
</dbReference>
<dbReference type="Gene3D" id="3.30.70.1290">
    <property type="entry name" value="Transposase IS200-like"/>
    <property type="match status" value="1"/>
</dbReference>
<protein>
    <submittedName>
        <fullName evidence="2">Transposase IS200 like protein</fullName>
    </submittedName>
    <submittedName>
        <fullName evidence="3">Transposase and inactivated derivatives</fullName>
    </submittedName>
</protein>
<evidence type="ECO:0000259" key="1">
    <source>
        <dbReference type="SMART" id="SM01321"/>
    </source>
</evidence>
<dbReference type="PANTHER" id="PTHR36966">
    <property type="entry name" value="REP-ASSOCIATED TYROSINE TRANSPOSASE"/>
    <property type="match status" value="1"/>
</dbReference>
<dbReference type="InterPro" id="IPR036515">
    <property type="entry name" value="Transposase_17_sf"/>
</dbReference>
<dbReference type="EMBL" id="LNYZ01000039">
    <property type="protein sequence ID" value="KTD70400.1"/>
    <property type="molecule type" value="Genomic_DNA"/>
</dbReference>
<dbReference type="AlphaFoldDB" id="A0A378LIE9"/>
<dbReference type="RefSeq" id="WP_058478663.1">
    <property type="nucleotide sequence ID" value="NZ_CAAAIO010000059.1"/>
</dbReference>
<dbReference type="SUPFAM" id="SSF143422">
    <property type="entry name" value="Transposase IS200-like"/>
    <property type="match status" value="1"/>
</dbReference>
<dbReference type="SMART" id="SM01321">
    <property type="entry name" value="Y1_Tnp"/>
    <property type="match status" value="1"/>
</dbReference>
<keyword evidence="4" id="KW-1185">Reference proteome</keyword>
<feature type="domain" description="Transposase IS200-like" evidence="1">
    <location>
        <begin position="9"/>
        <end position="132"/>
    </location>
</feature>
<dbReference type="Proteomes" id="UP000054820">
    <property type="component" value="Unassembled WGS sequence"/>
</dbReference>
<name>A0A378LIE9_9GAMM</name>
<evidence type="ECO:0000313" key="2">
    <source>
        <dbReference type="EMBL" id="KTD70400.1"/>
    </source>
</evidence>
<dbReference type="InterPro" id="IPR052715">
    <property type="entry name" value="RAYT_transposase"/>
</dbReference>
<dbReference type="InterPro" id="IPR002686">
    <property type="entry name" value="Transposase_17"/>
</dbReference>
<organism evidence="3 5">
    <name type="scientific">Legionella steigerwaltii</name>
    <dbReference type="NCBI Taxonomy" id="460"/>
    <lineage>
        <taxon>Bacteria</taxon>
        <taxon>Pseudomonadati</taxon>
        <taxon>Pseudomonadota</taxon>
        <taxon>Gammaproteobacteria</taxon>
        <taxon>Legionellales</taxon>
        <taxon>Legionellaceae</taxon>
        <taxon>Legionella</taxon>
    </lineage>
</organism>
<evidence type="ECO:0000313" key="3">
    <source>
        <dbReference type="EMBL" id="STY23881.1"/>
    </source>
</evidence>
<dbReference type="Pfam" id="PF01797">
    <property type="entry name" value="Y1_Tnp"/>
    <property type="match status" value="1"/>
</dbReference>